<dbReference type="GO" id="GO:0005366">
    <property type="term" value="F:myo-inositol:proton symporter activity"/>
    <property type="evidence" value="ECO:0007669"/>
    <property type="project" value="TreeGrafter"/>
</dbReference>
<dbReference type="PROSITE" id="PS50850">
    <property type="entry name" value="MFS"/>
    <property type="match status" value="1"/>
</dbReference>
<dbReference type="PROSITE" id="PS00217">
    <property type="entry name" value="SUGAR_TRANSPORT_2"/>
    <property type="match status" value="1"/>
</dbReference>
<keyword evidence="3" id="KW-0813">Transport</keyword>
<evidence type="ECO:0000256" key="6">
    <source>
        <dbReference type="ARBA" id="ARBA00023136"/>
    </source>
</evidence>
<feature type="transmembrane region" description="Helical" evidence="7">
    <location>
        <begin position="345"/>
        <end position="368"/>
    </location>
</feature>
<feature type="transmembrane region" description="Helical" evidence="7">
    <location>
        <begin position="512"/>
        <end position="533"/>
    </location>
</feature>
<dbReference type="InterPro" id="IPR005828">
    <property type="entry name" value="MFS_sugar_transport-like"/>
</dbReference>
<evidence type="ECO:0000259" key="8">
    <source>
        <dbReference type="PROSITE" id="PS50850"/>
    </source>
</evidence>
<dbReference type="PANTHER" id="PTHR48020:SF12">
    <property type="entry name" value="PROTON MYO-INOSITOL COTRANSPORTER"/>
    <property type="match status" value="1"/>
</dbReference>
<feature type="transmembrane region" description="Helical" evidence="7">
    <location>
        <begin position="68"/>
        <end position="89"/>
    </location>
</feature>
<comment type="subcellular location">
    <subcellularLocation>
        <location evidence="1">Membrane</location>
        <topology evidence="1">Multi-pass membrane protein</topology>
    </subcellularLocation>
</comment>
<comment type="similarity">
    <text evidence="2">Belongs to the major facilitator superfamily. Sugar transporter (TC 2.A.1.1) family.</text>
</comment>
<evidence type="ECO:0000256" key="2">
    <source>
        <dbReference type="ARBA" id="ARBA00010992"/>
    </source>
</evidence>
<keyword evidence="4 7" id="KW-0812">Transmembrane</keyword>
<evidence type="ECO:0000256" key="7">
    <source>
        <dbReference type="SAM" id="Phobius"/>
    </source>
</evidence>
<dbReference type="GO" id="GO:0016324">
    <property type="term" value="C:apical plasma membrane"/>
    <property type="evidence" value="ECO:0007669"/>
    <property type="project" value="TreeGrafter"/>
</dbReference>
<evidence type="ECO:0000313" key="9">
    <source>
        <dbReference type="Proteomes" id="UP000887540"/>
    </source>
</evidence>
<proteinExistence type="inferred from homology"/>
<dbReference type="PROSITE" id="PS00216">
    <property type="entry name" value="SUGAR_TRANSPORT_1"/>
    <property type="match status" value="2"/>
</dbReference>
<dbReference type="InterPro" id="IPR020846">
    <property type="entry name" value="MFS_dom"/>
</dbReference>
<dbReference type="Pfam" id="PF00083">
    <property type="entry name" value="Sugar_tr"/>
    <property type="match status" value="2"/>
</dbReference>
<evidence type="ECO:0000313" key="10">
    <source>
        <dbReference type="WBParaSite" id="ACRNAN_scaffold353.g24843.t1"/>
    </source>
</evidence>
<evidence type="ECO:0000256" key="5">
    <source>
        <dbReference type="ARBA" id="ARBA00022989"/>
    </source>
</evidence>
<accession>A0A914DRB2</accession>
<keyword evidence="5 7" id="KW-1133">Transmembrane helix</keyword>
<dbReference type="WBParaSite" id="ACRNAN_scaffold353.g24843.t1">
    <property type="protein sequence ID" value="ACRNAN_scaffold353.g24843.t1"/>
    <property type="gene ID" value="ACRNAN_scaffold353.g24843"/>
</dbReference>
<sequence>MGHANIDVTADLQDPDCPKHPPKSGFYVYMLAVAAAMGGFLLGYDSGIVSAAMLYVPDVSEMKPMSTVWKEMIVAIIPAWAGIGALIAGRVSEKFGRKKSVLVTSFMFTIGALICSAALNKIMLLVGRVLIGFATGFATTIAPVYIAEVSNANVRGRLLLMLQIMWAIGLKLSNLIGASFSYVDPYNVGWRLMFGFAAIPSFVQFIGFLFLPDSPKWLYKNRRESECFQVLQDVYCQDKEWVTYEFEKIKRDNARTKEEQNTFDTIWRILRTPHIRKALLIGCALQIFSQLCGATMVNYYIGTIIKSAGVTNNHLSIWLSFSVTLPNLLITSSSSFFIDRFGRRPLLLVSTTLTLIALLFVSGSFLLINKESASVIRLGDSMNGSTYNSTYEYFHRCNAYKNCDYCVEDSNCGFCAQTSEVKHSGYCFPVMDHHAETQSSTGFCSSPTSSNTNFTHFYNGTTYEWMNSYCKTDFTALPIVLMIIFECCFASGLSSMPWVLNGEFYPFWARSTCVSIAIFSYWMFNLLVSLTFLSLNETITKFGTFFIYAGCTFIGLIFFIFFVPETKGKSLEDVENLFKKKK</sequence>
<reference evidence="10" key="1">
    <citation type="submission" date="2022-11" db="UniProtKB">
        <authorList>
            <consortium name="WormBaseParasite"/>
        </authorList>
    </citation>
    <scope>IDENTIFICATION</scope>
</reference>
<dbReference type="InterPro" id="IPR005829">
    <property type="entry name" value="Sugar_transporter_CS"/>
</dbReference>
<feature type="transmembrane region" description="Helical" evidence="7">
    <location>
        <begin position="101"/>
        <end position="119"/>
    </location>
</feature>
<feature type="transmembrane region" description="Helical" evidence="7">
    <location>
        <begin position="545"/>
        <end position="563"/>
    </location>
</feature>
<keyword evidence="9" id="KW-1185">Reference proteome</keyword>
<feature type="transmembrane region" description="Helical" evidence="7">
    <location>
        <begin position="278"/>
        <end position="301"/>
    </location>
</feature>
<dbReference type="InterPro" id="IPR036259">
    <property type="entry name" value="MFS_trans_sf"/>
</dbReference>
<feature type="transmembrane region" description="Helical" evidence="7">
    <location>
        <begin position="26"/>
        <end position="56"/>
    </location>
</feature>
<dbReference type="SUPFAM" id="SSF103473">
    <property type="entry name" value="MFS general substrate transporter"/>
    <property type="match status" value="1"/>
</dbReference>
<dbReference type="AlphaFoldDB" id="A0A914DRB2"/>
<dbReference type="PRINTS" id="PR00171">
    <property type="entry name" value="SUGRTRNSPORT"/>
</dbReference>
<protein>
    <submittedName>
        <fullName evidence="10">Major facilitator superfamily (MFS) profile domain-containing protein</fullName>
    </submittedName>
</protein>
<feature type="transmembrane region" description="Helical" evidence="7">
    <location>
        <begin position="125"/>
        <end position="146"/>
    </location>
</feature>
<dbReference type="PANTHER" id="PTHR48020">
    <property type="entry name" value="PROTON MYO-INOSITOL COTRANSPORTER"/>
    <property type="match status" value="1"/>
</dbReference>
<keyword evidence="6 7" id="KW-0472">Membrane</keyword>
<evidence type="ECO:0000256" key="3">
    <source>
        <dbReference type="ARBA" id="ARBA00022448"/>
    </source>
</evidence>
<feature type="transmembrane region" description="Helical" evidence="7">
    <location>
        <begin position="188"/>
        <end position="211"/>
    </location>
</feature>
<dbReference type="Gene3D" id="1.20.1250.20">
    <property type="entry name" value="MFS general substrate transporter like domains"/>
    <property type="match status" value="2"/>
</dbReference>
<dbReference type="InterPro" id="IPR003663">
    <property type="entry name" value="Sugar/inositol_transpt"/>
</dbReference>
<name>A0A914DRB2_9BILA</name>
<feature type="transmembrane region" description="Helical" evidence="7">
    <location>
        <begin position="158"/>
        <end position="182"/>
    </location>
</feature>
<evidence type="ECO:0000256" key="4">
    <source>
        <dbReference type="ARBA" id="ARBA00022692"/>
    </source>
</evidence>
<feature type="domain" description="Major facilitator superfamily (MFS) profile" evidence="8">
    <location>
        <begin position="31"/>
        <end position="567"/>
    </location>
</feature>
<feature type="transmembrane region" description="Helical" evidence="7">
    <location>
        <begin position="476"/>
        <end position="500"/>
    </location>
</feature>
<dbReference type="InterPro" id="IPR050814">
    <property type="entry name" value="Myo-inositol_Transporter"/>
</dbReference>
<dbReference type="Proteomes" id="UP000887540">
    <property type="component" value="Unplaced"/>
</dbReference>
<evidence type="ECO:0000256" key="1">
    <source>
        <dbReference type="ARBA" id="ARBA00004141"/>
    </source>
</evidence>
<organism evidence="9 10">
    <name type="scientific">Acrobeloides nanus</name>
    <dbReference type="NCBI Taxonomy" id="290746"/>
    <lineage>
        <taxon>Eukaryota</taxon>
        <taxon>Metazoa</taxon>
        <taxon>Ecdysozoa</taxon>
        <taxon>Nematoda</taxon>
        <taxon>Chromadorea</taxon>
        <taxon>Rhabditida</taxon>
        <taxon>Tylenchina</taxon>
        <taxon>Cephalobomorpha</taxon>
        <taxon>Cephaloboidea</taxon>
        <taxon>Cephalobidae</taxon>
        <taxon>Acrobeloides</taxon>
    </lineage>
</organism>